<sequence length="422" mass="44144">MKRPEGFDRPTGAEQSERVAREPRPPRFRLSPSRRDGAAEKPAPDARSASSRPPASPASSPDGPASTRGSSSAASAPRAASASRAASAPRAASDSAAARRPAAPASPSGAAASTGAAPRRPDRGGDATARAAASEPAAKPTRAARAPRPPRPEPDREAARVAERERDAKAEVRAAARARRREEKREIRRFTRRARHRRIVLISASSVVLAMIAIVVAAVFSPLLALKTITVDGTSRLDAAQLRDAVDGQMDTPLALLDTARIEKQLSGFSLIRSYSTTIVPPHTLQIHIVERVPVGVLQTADGFELVDPAGVTVEKSDARPQGVPLIQLAASDDAKSSAFRSMADVLLAMPEAQRAQVDSITARTRDDVTLTLIGGTQKVVWGGSDDSARKAQVLQALLGVNGGAPGIYDVSAPGSAVFRAG</sequence>
<evidence type="ECO:0000256" key="3">
    <source>
        <dbReference type="ARBA" id="ARBA00022618"/>
    </source>
</evidence>
<feature type="compositionally biased region" description="Basic and acidic residues" evidence="8">
    <location>
        <begin position="15"/>
        <end position="25"/>
    </location>
</feature>
<dbReference type="RefSeq" id="WP_343046711.1">
    <property type="nucleotide sequence ID" value="NZ_JACBZY010000001.1"/>
</dbReference>
<dbReference type="AlphaFoldDB" id="A0A852YFQ8"/>
<feature type="compositionally biased region" description="Low complexity" evidence="8">
    <location>
        <begin position="45"/>
        <end position="118"/>
    </location>
</feature>
<dbReference type="PROSITE" id="PS51779">
    <property type="entry name" value="POTRA"/>
    <property type="match status" value="1"/>
</dbReference>
<evidence type="ECO:0000256" key="4">
    <source>
        <dbReference type="ARBA" id="ARBA00022692"/>
    </source>
</evidence>
<dbReference type="InterPro" id="IPR050487">
    <property type="entry name" value="FtsQ_DivIB"/>
</dbReference>
<dbReference type="InterPro" id="IPR005548">
    <property type="entry name" value="Cell_div_FtsQ/DivIB_C"/>
</dbReference>
<feature type="compositionally biased region" description="Low complexity" evidence="8">
    <location>
        <begin position="126"/>
        <end position="146"/>
    </location>
</feature>
<feature type="transmembrane region" description="Helical" evidence="9">
    <location>
        <begin position="199"/>
        <end position="220"/>
    </location>
</feature>
<reference evidence="11 12" key="1">
    <citation type="submission" date="2020-07" db="EMBL/GenBank/DDBJ databases">
        <title>Sequencing the genomes of 1000 actinobacteria strains.</title>
        <authorList>
            <person name="Klenk H.-P."/>
        </authorList>
    </citation>
    <scope>NUCLEOTIDE SEQUENCE [LARGE SCALE GENOMIC DNA]</scope>
    <source>
        <strain evidence="11 12">DSM 23141</strain>
    </source>
</reference>
<evidence type="ECO:0000256" key="6">
    <source>
        <dbReference type="ARBA" id="ARBA00023136"/>
    </source>
</evidence>
<evidence type="ECO:0000256" key="1">
    <source>
        <dbReference type="ARBA" id="ARBA00004370"/>
    </source>
</evidence>
<dbReference type="GO" id="GO:0005886">
    <property type="term" value="C:plasma membrane"/>
    <property type="evidence" value="ECO:0007669"/>
    <property type="project" value="TreeGrafter"/>
</dbReference>
<keyword evidence="4 9" id="KW-0812">Transmembrane</keyword>
<dbReference type="Gene3D" id="3.10.20.310">
    <property type="entry name" value="membrane protein fhac"/>
    <property type="match status" value="1"/>
</dbReference>
<evidence type="ECO:0000256" key="2">
    <source>
        <dbReference type="ARBA" id="ARBA00022475"/>
    </source>
</evidence>
<comment type="subcellular location">
    <subcellularLocation>
        <location evidence="1">Membrane</location>
    </subcellularLocation>
</comment>
<keyword evidence="6 9" id="KW-0472">Membrane</keyword>
<name>A0A852YFQ8_9MICO</name>
<dbReference type="InterPro" id="IPR034746">
    <property type="entry name" value="POTRA"/>
</dbReference>
<accession>A0A852YFQ8</accession>
<keyword evidence="7" id="KW-0131">Cell cycle</keyword>
<feature type="region of interest" description="Disordered" evidence="8">
    <location>
        <begin position="1"/>
        <end position="184"/>
    </location>
</feature>
<dbReference type="Proteomes" id="UP000553888">
    <property type="component" value="Unassembled WGS sequence"/>
</dbReference>
<feature type="compositionally biased region" description="Basic and acidic residues" evidence="8">
    <location>
        <begin position="150"/>
        <end position="184"/>
    </location>
</feature>
<evidence type="ECO:0000259" key="10">
    <source>
        <dbReference type="PROSITE" id="PS51779"/>
    </source>
</evidence>
<feature type="compositionally biased region" description="Basic and acidic residues" evidence="8">
    <location>
        <begin position="33"/>
        <end position="44"/>
    </location>
</feature>
<comment type="caution">
    <text evidence="11">The sequence shown here is derived from an EMBL/GenBank/DDBJ whole genome shotgun (WGS) entry which is preliminary data.</text>
</comment>
<keyword evidence="5 9" id="KW-1133">Transmembrane helix</keyword>
<dbReference type="EMBL" id="JACBZY010000001">
    <property type="protein sequence ID" value="NYH00125.1"/>
    <property type="molecule type" value="Genomic_DNA"/>
</dbReference>
<keyword evidence="2" id="KW-1003">Cell membrane</keyword>
<keyword evidence="3 11" id="KW-0132">Cell division</keyword>
<dbReference type="PANTHER" id="PTHR37820">
    <property type="entry name" value="CELL DIVISION PROTEIN DIVIB"/>
    <property type="match status" value="1"/>
</dbReference>
<evidence type="ECO:0000256" key="7">
    <source>
        <dbReference type="ARBA" id="ARBA00023306"/>
    </source>
</evidence>
<evidence type="ECO:0000313" key="11">
    <source>
        <dbReference type="EMBL" id="NYH00125.1"/>
    </source>
</evidence>
<evidence type="ECO:0000256" key="9">
    <source>
        <dbReference type="SAM" id="Phobius"/>
    </source>
</evidence>
<feature type="domain" description="POTRA" evidence="10">
    <location>
        <begin position="224"/>
        <end position="292"/>
    </location>
</feature>
<proteinExistence type="predicted"/>
<evidence type="ECO:0000256" key="8">
    <source>
        <dbReference type="SAM" id="MobiDB-lite"/>
    </source>
</evidence>
<evidence type="ECO:0000256" key="5">
    <source>
        <dbReference type="ARBA" id="ARBA00022989"/>
    </source>
</evidence>
<protein>
    <submittedName>
        <fullName evidence="11">Cell division protein FtsQ</fullName>
    </submittedName>
</protein>
<dbReference type="PANTHER" id="PTHR37820:SF1">
    <property type="entry name" value="CELL DIVISION PROTEIN FTSQ"/>
    <property type="match status" value="1"/>
</dbReference>
<dbReference type="InterPro" id="IPR013685">
    <property type="entry name" value="POTRA_FtsQ_type"/>
</dbReference>
<dbReference type="Pfam" id="PF03799">
    <property type="entry name" value="FtsQ_DivIB_C"/>
    <property type="match status" value="1"/>
</dbReference>
<evidence type="ECO:0000313" key="12">
    <source>
        <dbReference type="Proteomes" id="UP000553888"/>
    </source>
</evidence>
<keyword evidence="12" id="KW-1185">Reference proteome</keyword>
<gene>
    <name evidence="11" type="ORF">BJ979_002750</name>
</gene>
<dbReference type="Pfam" id="PF08478">
    <property type="entry name" value="POTRA_1"/>
    <property type="match status" value="1"/>
</dbReference>
<organism evidence="11 12">
    <name type="scientific">Schumannella luteola</name>
    <dbReference type="NCBI Taxonomy" id="472059"/>
    <lineage>
        <taxon>Bacteria</taxon>
        <taxon>Bacillati</taxon>
        <taxon>Actinomycetota</taxon>
        <taxon>Actinomycetes</taxon>
        <taxon>Micrococcales</taxon>
        <taxon>Microbacteriaceae</taxon>
        <taxon>Schumannella</taxon>
    </lineage>
</organism>
<dbReference type="GO" id="GO:0051301">
    <property type="term" value="P:cell division"/>
    <property type="evidence" value="ECO:0007669"/>
    <property type="project" value="UniProtKB-KW"/>
</dbReference>